<organism evidence="2 3">
    <name type="scientific">Funneliformis caledonium</name>
    <dbReference type="NCBI Taxonomy" id="1117310"/>
    <lineage>
        <taxon>Eukaryota</taxon>
        <taxon>Fungi</taxon>
        <taxon>Fungi incertae sedis</taxon>
        <taxon>Mucoromycota</taxon>
        <taxon>Glomeromycotina</taxon>
        <taxon>Glomeromycetes</taxon>
        <taxon>Glomerales</taxon>
        <taxon>Glomeraceae</taxon>
        <taxon>Funneliformis</taxon>
    </lineage>
</organism>
<dbReference type="AlphaFoldDB" id="A0A9N9DRB5"/>
<evidence type="ECO:0000313" key="3">
    <source>
        <dbReference type="Proteomes" id="UP000789570"/>
    </source>
</evidence>
<gene>
    <name evidence="2" type="ORF">FCALED_LOCUS10741</name>
</gene>
<protein>
    <submittedName>
        <fullName evidence="2">7148_t:CDS:1</fullName>
    </submittedName>
</protein>
<evidence type="ECO:0000256" key="1">
    <source>
        <dbReference type="SAM" id="MobiDB-lite"/>
    </source>
</evidence>
<sequence>MFIKGNILDLSISSGLVRYLSITQQTDQAKSLKSKFVKDSPSIPKGPTSVLRRR</sequence>
<keyword evidence="3" id="KW-1185">Reference proteome</keyword>
<accession>A0A9N9DRB5</accession>
<dbReference type="Proteomes" id="UP000789570">
    <property type="component" value="Unassembled WGS sequence"/>
</dbReference>
<comment type="caution">
    <text evidence="2">The sequence shown here is derived from an EMBL/GenBank/DDBJ whole genome shotgun (WGS) entry which is preliminary data.</text>
</comment>
<proteinExistence type="predicted"/>
<name>A0A9N9DRB5_9GLOM</name>
<dbReference type="EMBL" id="CAJVPQ010004103">
    <property type="protein sequence ID" value="CAG8644553.1"/>
    <property type="molecule type" value="Genomic_DNA"/>
</dbReference>
<reference evidence="2" key="1">
    <citation type="submission" date="2021-06" db="EMBL/GenBank/DDBJ databases">
        <authorList>
            <person name="Kallberg Y."/>
            <person name="Tangrot J."/>
            <person name="Rosling A."/>
        </authorList>
    </citation>
    <scope>NUCLEOTIDE SEQUENCE</scope>
    <source>
        <strain evidence="2">UK204</strain>
    </source>
</reference>
<feature type="region of interest" description="Disordered" evidence="1">
    <location>
        <begin position="33"/>
        <end position="54"/>
    </location>
</feature>
<evidence type="ECO:0000313" key="2">
    <source>
        <dbReference type="EMBL" id="CAG8644553.1"/>
    </source>
</evidence>